<dbReference type="Gene3D" id="3.30.1490.20">
    <property type="entry name" value="ATP-grasp fold, A domain"/>
    <property type="match status" value="1"/>
</dbReference>
<protein>
    <recommendedName>
        <fullName evidence="3">ATP-grasp domain-containing protein</fullName>
    </recommendedName>
</protein>
<organism evidence="1 2">
    <name type="scientific">Demequina litorisediminis</name>
    <dbReference type="NCBI Taxonomy" id="1849022"/>
    <lineage>
        <taxon>Bacteria</taxon>
        <taxon>Bacillati</taxon>
        <taxon>Actinomycetota</taxon>
        <taxon>Actinomycetes</taxon>
        <taxon>Micrococcales</taxon>
        <taxon>Demequinaceae</taxon>
        <taxon>Demequina</taxon>
    </lineage>
</organism>
<keyword evidence="2" id="KW-1185">Reference proteome</keyword>
<dbReference type="RefSeq" id="WP_284328029.1">
    <property type="nucleotide sequence ID" value="NZ_BSUN01000001.1"/>
</dbReference>
<evidence type="ECO:0000313" key="1">
    <source>
        <dbReference type="EMBL" id="GMA35515.1"/>
    </source>
</evidence>
<proteinExistence type="predicted"/>
<evidence type="ECO:0008006" key="3">
    <source>
        <dbReference type="Google" id="ProtNLM"/>
    </source>
</evidence>
<dbReference type="EMBL" id="BSUN01000001">
    <property type="protein sequence ID" value="GMA35515.1"/>
    <property type="molecule type" value="Genomic_DNA"/>
</dbReference>
<comment type="caution">
    <text evidence="1">The sequence shown here is derived from an EMBL/GenBank/DDBJ whole genome shotgun (WGS) entry which is preliminary data.</text>
</comment>
<dbReference type="InterPro" id="IPR013815">
    <property type="entry name" value="ATP_grasp_subdomain_1"/>
</dbReference>
<dbReference type="PANTHER" id="PTHR39217">
    <property type="match status" value="1"/>
</dbReference>
<dbReference type="SUPFAM" id="SSF56059">
    <property type="entry name" value="Glutathione synthetase ATP-binding domain-like"/>
    <property type="match status" value="1"/>
</dbReference>
<name>A0ABQ6ICJ9_9MICO</name>
<dbReference type="InterPro" id="IPR053191">
    <property type="entry name" value="DcsG_Biosynth_Enzyme"/>
</dbReference>
<dbReference type="Gene3D" id="3.30.470.20">
    <property type="entry name" value="ATP-grasp fold, B domain"/>
    <property type="match status" value="1"/>
</dbReference>
<gene>
    <name evidence="1" type="ORF">GCM10025876_17190</name>
</gene>
<accession>A0ABQ6ICJ9</accession>
<evidence type="ECO:0000313" key="2">
    <source>
        <dbReference type="Proteomes" id="UP001157125"/>
    </source>
</evidence>
<dbReference type="PANTHER" id="PTHR39217:SF1">
    <property type="entry name" value="GLUTATHIONE SYNTHETASE"/>
    <property type="match status" value="1"/>
</dbReference>
<dbReference type="Proteomes" id="UP001157125">
    <property type="component" value="Unassembled WGS sequence"/>
</dbReference>
<sequence length="213" mass="22863">MTARIAIVTTVDLAVPDADEELLLPHLPEAELVAWDNPEVDWASYEVAILRSTWNYTERLPEFLEWASRISGVTRLVNPLETVVWNTDKRYLDDLAARGLPVVPTTFVEPGETADAALLTGSVVVKPSVGAGSAGAALFHDDEAAAAAHLASLHADGRVAMIQPYLSQVDEVGETALIYLGGKFSHAARKAAILSRGMSLVHGAVRGREDRAV</sequence>
<reference evidence="2" key="1">
    <citation type="journal article" date="2019" name="Int. J. Syst. Evol. Microbiol.">
        <title>The Global Catalogue of Microorganisms (GCM) 10K type strain sequencing project: providing services to taxonomists for standard genome sequencing and annotation.</title>
        <authorList>
            <consortium name="The Broad Institute Genomics Platform"/>
            <consortium name="The Broad Institute Genome Sequencing Center for Infectious Disease"/>
            <person name="Wu L."/>
            <person name="Ma J."/>
        </authorList>
    </citation>
    <scope>NUCLEOTIDE SEQUENCE [LARGE SCALE GENOMIC DNA]</scope>
    <source>
        <strain evidence="2">NBRC 112299</strain>
    </source>
</reference>